<dbReference type="GeneID" id="97547984"/>
<keyword evidence="3" id="KW-1185">Reference proteome</keyword>
<sequence length="267" mass="30878">MMESVQHVSEKEQSPDTVLDRFQSIGLEEMEHASLQDRKESKYLLTAEQARDLILHLPDTYRVFEVNGQRVQTYSTTYYDSPHLSLYLTHHNGNKPRYKVRTRSYVGSDLSFIEVKEKKNTGRTVKHRLQTDGLITTLGADLREFFSSCLPYDYSQFMPVLVNEYKRITLVSTTGPERITLDVDLSYHCASTDLALPEIVIAELKRSSEHSDSPAFDYLTRMRVKPKGFSKYCIGISLLYGNLIKHNNFNMTLRLLQKMMHGGPIRW</sequence>
<reference evidence="2 3" key="1">
    <citation type="submission" date="2018-05" db="EMBL/GenBank/DDBJ databases">
        <title>Draft genome of Methanospirillum lacunae Ki8-1.</title>
        <authorList>
            <person name="Dueholm M.S."/>
            <person name="Nielsen P.H."/>
            <person name="Bakmann L.F."/>
            <person name="Otzen D.E."/>
        </authorList>
    </citation>
    <scope>NUCLEOTIDE SEQUENCE [LARGE SCALE GENOMIC DNA]</scope>
    <source>
        <strain evidence="2 3">Ki8-1</strain>
    </source>
</reference>
<proteinExistence type="predicted"/>
<evidence type="ECO:0000313" key="3">
    <source>
        <dbReference type="Proteomes" id="UP000245657"/>
    </source>
</evidence>
<dbReference type="InterPro" id="IPR042267">
    <property type="entry name" value="VTC_sf"/>
</dbReference>
<accession>A0A2V2MXL8</accession>
<evidence type="ECO:0000313" key="2">
    <source>
        <dbReference type="EMBL" id="PWR72149.1"/>
    </source>
</evidence>
<dbReference type="Pfam" id="PF09359">
    <property type="entry name" value="VTC"/>
    <property type="match status" value="1"/>
</dbReference>
<dbReference type="InterPro" id="IPR018966">
    <property type="entry name" value="VTC_domain"/>
</dbReference>
<dbReference type="Proteomes" id="UP000245657">
    <property type="component" value="Unassembled WGS sequence"/>
</dbReference>
<dbReference type="GO" id="GO:0006799">
    <property type="term" value="P:polyphosphate biosynthetic process"/>
    <property type="evidence" value="ECO:0007669"/>
    <property type="project" value="UniProtKB-ARBA"/>
</dbReference>
<dbReference type="CDD" id="cd07750">
    <property type="entry name" value="PolyPPase_VTC_like"/>
    <property type="match status" value="1"/>
</dbReference>
<dbReference type="EMBL" id="QGMY01000007">
    <property type="protein sequence ID" value="PWR72149.1"/>
    <property type="molecule type" value="Genomic_DNA"/>
</dbReference>
<dbReference type="Gene3D" id="3.20.100.30">
    <property type="entry name" value="VTC, catalytic tunnel domain"/>
    <property type="match status" value="1"/>
</dbReference>
<dbReference type="AlphaFoldDB" id="A0A2V2MXL8"/>
<gene>
    <name evidence="2" type="ORF">DK846_09165</name>
</gene>
<dbReference type="RefSeq" id="WP_109968638.1">
    <property type="nucleotide sequence ID" value="NZ_CP176093.1"/>
</dbReference>
<feature type="domain" description="VTC" evidence="1">
    <location>
        <begin position="38"/>
        <end position="240"/>
    </location>
</feature>
<comment type="caution">
    <text evidence="2">The sequence shown here is derived from an EMBL/GenBank/DDBJ whole genome shotgun (WGS) entry which is preliminary data.</text>
</comment>
<protein>
    <submittedName>
        <fullName evidence="2">Transporter</fullName>
    </submittedName>
</protein>
<evidence type="ECO:0000259" key="1">
    <source>
        <dbReference type="Pfam" id="PF09359"/>
    </source>
</evidence>
<name>A0A2V2MXL8_9EURY</name>
<dbReference type="OrthoDB" id="110296at2157"/>
<organism evidence="2 3">
    <name type="scientific">Methanospirillum lacunae</name>
    <dbReference type="NCBI Taxonomy" id="668570"/>
    <lineage>
        <taxon>Archaea</taxon>
        <taxon>Methanobacteriati</taxon>
        <taxon>Methanobacteriota</taxon>
        <taxon>Stenosarchaea group</taxon>
        <taxon>Methanomicrobia</taxon>
        <taxon>Methanomicrobiales</taxon>
        <taxon>Methanospirillaceae</taxon>
        <taxon>Methanospirillum</taxon>
    </lineage>
</organism>